<comment type="subunit">
    <text evidence="3">Homodimer. Interacts with PKM.</text>
</comment>
<dbReference type="EMBL" id="UFQT01001121">
    <property type="protein sequence ID" value="SSX29011.1"/>
    <property type="molecule type" value="Genomic_DNA"/>
</dbReference>
<dbReference type="GO" id="GO:0005634">
    <property type="term" value="C:nucleus"/>
    <property type="evidence" value="ECO:0007669"/>
    <property type="project" value="TreeGrafter"/>
</dbReference>
<dbReference type="GO" id="GO:0004594">
    <property type="term" value="F:pantothenate kinase activity"/>
    <property type="evidence" value="ECO:0007669"/>
    <property type="project" value="TreeGrafter"/>
</dbReference>
<dbReference type="GO" id="GO:0015937">
    <property type="term" value="P:coenzyme A biosynthetic process"/>
    <property type="evidence" value="ECO:0007669"/>
    <property type="project" value="InterPro"/>
</dbReference>
<dbReference type="GO" id="GO:0016787">
    <property type="term" value="F:hydrolase activity"/>
    <property type="evidence" value="ECO:0007669"/>
    <property type="project" value="UniProtKB-KW"/>
</dbReference>
<dbReference type="OMA" id="WFPCFRE"/>
<dbReference type="PANTHER" id="PTHR12280:SF35">
    <property type="entry name" value="4'-PHOSPHOPANTETHEINE PHOSPHATASE"/>
    <property type="match status" value="1"/>
</dbReference>
<dbReference type="InterPro" id="IPR016949">
    <property type="entry name" value="At2g17340"/>
</dbReference>
<dbReference type="Gene3D" id="1.20.1700.10">
    <property type="entry name" value="AF1104-like"/>
    <property type="match status" value="1"/>
</dbReference>
<dbReference type="SUPFAM" id="SSF111321">
    <property type="entry name" value="AF1104-like"/>
    <property type="match status" value="1"/>
</dbReference>
<dbReference type="InterPro" id="IPR036075">
    <property type="entry name" value="ARMT-1-like_metal-bd_sf"/>
</dbReference>
<dbReference type="AlphaFoldDB" id="A0A336MHU6"/>
<comment type="cofactor">
    <cofactor evidence="1">
        <name>Mn(2+)</name>
        <dbReference type="ChEBI" id="CHEBI:29035"/>
    </cofactor>
</comment>
<dbReference type="PIRSF" id="PIRSF030210">
    <property type="entry name" value="UCP030210"/>
    <property type="match status" value="1"/>
</dbReference>
<dbReference type="GO" id="GO:0005829">
    <property type="term" value="C:cytosol"/>
    <property type="evidence" value="ECO:0007669"/>
    <property type="project" value="TreeGrafter"/>
</dbReference>
<keyword evidence="8" id="KW-0944">Nitration</keyword>
<dbReference type="PANTHER" id="PTHR12280">
    <property type="entry name" value="PANTOTHENATE KINASE"/>
    <property type="match status" value="1"/>
</dbReference>
<reference evidence="15" key="2">
    <citation type="submission" date="2018-07" db="EMBL/GenBank/DDBJ databases">
        <authorList>
            <person name="Quirk P.G."/>
            <person name="Krulwich T.A."/>
        </authorList>
    </citation>
    <scope>NUCLEOTIDE SEQUENCE</scope>
</reference>
<comment type="cofactor">
    <cofactor evidence="2">
        <name>Ni(2+)</name>
        <dbReference type="ChEBI" id="CHEBI:49786"/>
    </cofactor>
</comment>
<evidence type="ECO:0000256" key="12">
    <source>
        <dbReference type="ARBA" id="ARBA00046055"/>
    </source>
</evidence>
<comment type="function">
    <text evidence="12">Phosphatase which shows a preference for 4'-phosphopantetheine and its oxidatively damaged forms (sulfonate or S-sulfonate), providing strong indirect evidence that the phosphatase activity pre-empts damage in the coenzyme A (CoA) pathway. Hydrolyzing excess 4'-phosphopantetheine could constitute a directed overflow mechanism to prevent its oxidation to the S-sulfonate, sulfonate, or other forms. Hydrolyzing 4'-phosphopantetheine sulfonate or S-sulfonate would forestall their conversion to inactive forms of CoA and acyl carrier protein. May play a role in the physiological regulation of CoA intracellular levels.</text>
</comment>
<dbReference type="InterPro" id="IPR002791">
    <property type="entry name" value="ARMT1-like_metal-bd"/>
</dbReference>
<evidence type="ECO:0000256" key="2">
    <source>
        <dbReference type="ARBA" id="ARBA00001967"/>
    </source>
</evidence>
<dbReference type="GO" id="GO:0005524">
    <property type="term" value="F:ATP binding"/>
    <property type="evidence" value="ECO:0007669"/>
    <property type="project" value="InterPro"/>
</dbReference>
<evidence type="ECO:0000256" key="4">
    <source>
        <dbReference type="ARBA" id="ARBA00019490"/>
    </source>
</evidence>
<dbReference type="VEuPathDB" id="VectorBase:CSON000768"/>
<protein>
    <recommendedName>
        <fullName evidence="4">4'-phosphopantetheine phosphatase</fullName>
    </recommendedName>
    <alternativeName>
        <fullName evidence="11">Inactive pantothenic acid kinase 4</fullName>
    </alternativeName>
</protein>
<evidence type="ECO:0000256" key="10">
    <source>
        <dbReference type="ARBA" id="ARBA00029347"/>
    </source>
</evidence>
<gene>
    <name evidence="15" type="primary">CSON000768</name>
</gene>
<evidence type="ECO:0000256" key="8">
    <source>
        <dbReference type="ARBA" id="ARBA00023074"/>
    </source>
</evidence>
<accession>A0A336MHU6</accession>
<feature type="domain" description="Damage-control phosphatase ARMT1-like metal-binding" evidence="13">
    <location>
        <begin position="56"/>
        <end position="359"/>
    </location>
</feature>
<sequence length="382" mass="44061">MLQHNSHKINIKELGKIKIMSHLLLESTTYNPDTLNLNEDPESKQYWYLCFQDLISKLAKQASKSCKEGDAVERAEKLRLHYIEELTKLQDEQNSNELLTIRKYLDLHEHCLRLFNFSDPWKDQKAIENEFAISKLRERLNEIDRLDSDERWIEISKGLLAGNMFDWGAQVVADILEKNKSFGLTEALDCIQKRPWVIDNLDDWLNRMREPLDKNNYKCCAIFADNSGVDVILGILPFAREMLRRGTKVVLCVNSEPALNDITQKEMIGVIDKCCNECQIIKEAYETGKLLIESNGQSGPCLDFRQLPEELNNLLIENECDLVVIEGMGRALHTNLHAKFKCDVLKCVVIKNQWLAKKLFGGDIFSVIFQYERALTNSTNNC</sequence>
<dbReference type="EMBL" id="UFQS01001121">
    <property type="protein sequence ID" value="SSX09100.1"/>
    <property type="molecule type" value="Genomic_DNA"/>
</dbReference>
<dbReference type="FunFam" id="3.40.50.10880:FF:000001">
    <property type="entry name" value="Pantothenate kinase 4"/>
    <property type="match status" value="1"/>
</dbReference>
<name>A0A336MHU6_CULSO</name>
<evidence type="ECO:0000256" key="6">
    <source>
        <dbReference type="ARBA" id="ARBA00022723"/>
    </source>
</evidence>
<proteinExistence type="predicted"/>
<dbReference type="InterPro" id="IPR035073">
    <property type="entry name" value="At2g17340_3_helix_bundle"/>
</dbReference>
<keyword evidence="6" id="KW-0479">Metal-binding</keyword>
<organism evidence="15">
    <name type="scientific">Culicoides sonorensis</name>
    <name type="common">Biting midge</name>
    <dbReference type="NCBI Taxonomy" id="179676"/>
    <lineage>
        <taxon>Eukaryota</taxon>
        <taxon>Metazoa</taxon>
        <taxon>Ecdysozoa</taxon>
        <taxon>Arthropoda</taxon>
        <taxon>Hexapoda</taxon>
        <taxon>Insecta</taxon>
        <taxon>Pterygota</taxon>
        <taxon>Neoptera</taxon>
        <taxon>Endopterygota</taxon>
        <taxon>Diptera</taxon>
        <taxon>Nematocera</taxon>
        <taxon>Chironomoidea</taxon>
        <taxon>Ceratopogonidae</taxon>
        <taxon>Ceratopogoninae</taxon>
        <taxon>Culicoides</taxon>
        <taxon>Monoculicoides</taxon>
    </lineage>
</organism>
<evidence type="ECO:0000256" key="9">
    <source>
        <dbReference type="ARBA" id="ARBA00023211"/>
    </source>
</evidence>
<reference evidence="14" key="1">
    <citation type="submission" date="2018-04" db="EMBL/GenBank/DDBJ databases">
        <authorList>
            <person name="Go L.Y."/>
            <person name="Mitchell J.A."/>
        </authorList>
    </citation>
    <scope>NUCLEOTIDE SEQUENCE</scope>
    <source>
        <tissue evidence="14">Whole organism</tissue>
    </source>
</reference>
<evidence type="ECO:0000256" key="3">
    <source>
        <dbReference type="ARBA" id="ARBA00011388"/>
    </source>
</evidence>
<evidence type="ECO:0000256" key="7">
    <source>
        <dbReference type="ARBA" id="ARBA00022801"/>
    </source>
</evidence>
<keyword evidence="7" id="KW-0378">Hydrolase</keyword>
<keyword evidence="5" id="KW-0533">Nickel</keyword>
<evidence type="ECO:0000313" key="14">
    <source>
        <dbReference type="EMBL" id="SSX09100.1"/>
    </source>
</evidence>
<dbReference type="InterPro" id="IPR004567">
    <property type="entry name" value="Type_II_PanK"/>
</dbReference>
<evidence type="ECO:0000256" key="5">
    <source>
        <dbReference type="ARBA" id="ARBA00022596"/>
    </source>
</evidence>
<evidence type="ECO:0000313" key="15">
    <source>
        <dbReference type="EMBL" id="SSX29011.1"/>
    </source>
</evidence>
<dbReference type="Gene3D" id="3.40.50.10880">
    <property type="entry name" value="Uncharacterised protein PF01937, DUF89, domain 3"/>
    <property type="match status" value="1"/>
</dbReference>
<dbReference type="GO" id="GO:0046872">
    <property type="term" value="F:metal ion binding"/>
    <property type="evidence" value="ECO:0007669"/>
    <property type="project" value="UniProtKB-KW"/>
</dbReference>
<evidence type="ECO:0000259" key="13">
    <source>
        <dbReference type="Pfam" id="PF01937"/>
    </source>
</evidence>
<evidence type="ECO:0000256" key="11">
    <source>
        <dbReference type="ARBA" id="ARBA00032948"/>
    </source>
</evidence>
<keyword evidence="9" id="KW-0464">Manganese</keyword>
<comment type="catalytic activity">
    <reaction evidence="10">
        <text>(R)-4'-phospho-S-sulfopantetheine + H2O = (R)-S-sulfopantetheine + phosphate</text>
        <dbReference type="Rhea" id="RHEA:68340"/>
        <dbReference type="ChEBI" id="CHEBI:15377"/>
        <dbReference type="ChEBI" id="CHEBI:43474"/>
        <dbReference type="ChEBI" id="CHEBI:177302"/>
        <dbReference type="ChEBI" id="CHEBI:177303"/>
    </reaction>
    <physiologicalReaction direction="left-to-right" evidence="10">
        <dbReference type="Rhea" id="RHEA:68341"/>
    </physiologicalReaction>
</comment>
<evidence type="ECO:0000256" key="1">
    <source>
        <dbReference type="ARBA" id="ARBA00001936"/>
    </source>
</evidence>
<dbReference type="Pfam" id="PF01937">
    <property type="entry name" value="ARMT1-like_dom"/>
    <property type="match status" value="1"/>
</dbReference>